<gene>
    <name evidence="2" type="ORF">L596_025911</name>
</gene>
<protein>
    <submittedName>
        <fullName evidence="2">Uncharacterized protein</fullName>
    </submittedName>
</protein>
<feature type="region of interest" description="Disordered" evidence="1">
    <location>
        <begin position="72"/>
        <end position="99"/>
    </location>
</feature>
<proteinExistence type="predicted"/>
<accession>A0A4U5M989</accession>
<comment type="caution">
    <text evidence="2">The sequence shown here is derived from an EMBL/GenBank/DDBJ whole genome shotgun (WGS) entry which is preliminary data.</text>
</comment>
<dbReference type="AlphaFoldDB" id="A0A4U5M989"/>
<dbReference type="EMBL" id="AZBU02000009">
    <property type="protein sequence ID" value="TKR65520.1"/>
    <property type="molecule type" value="Genomic_DNA"/>
</dbReference>
<evidence type="ECO:0000256" key="1">
    <source>
        <dbReference type="SAM" id="MobiDB-lite"/>
    </source>
</evidence>
<sequence>MYCHQIDLCDDACSAVAASSSTAIASLFLLSQQHHPQQHTTETDPISAAAASECPFSSRVLSLMTAAASSSSLQTQTRPARASRSPRFVRTSPSVTSTAQARGSPFLCQCSPGLRPLLLLVEVIWSTSADTGAATLLACTHSAFPSRLYTYIPPCHGRLTMTTMCCRSPPNQLALNLLFATSETTTKAMRRSLFTSRALLYFSAARTSSHKQKQAIVLCRDRSA</sequence>
<organism evidence="2 3">
    <name type="scientific">Steinernema carpocapsae</name>
    <name type="common">Entomopathogenic nematode</name>
    <dbReference type="NCBI Taxonomy" id="34508"/>
    <lineage>
        <taxon>Eukaryota</taxon>
        <taxon>Metazoa</taxon>
        <taxon>Ecdysozoa</taxon>
        <taxon>Nematoda</taxon>
        <taxon>Chromadorea</taxon>
        <taxon>Rhabditida</taxon>
        <taxon>Tylenchina</taxon>
        <taxon>Panagrolaimomorpha</taxon>
        <taxon>Strongyloidoidea</taxon>
        <taxon>Steinernematidae</taxon>
        <taxon>Steinernema</taxon>
    </lineage>
</organism>
<evidence type="ECO:0000313" key="2">
    <source>
        <dbReference type="EMBL" id="TKR65520.1"/>
    </source>
</evidence>
<reference evidence="2 3" key="2">
    <citation type="journal article" date="2019" name="G3 (Bethesda)">
        <title>Hybrid Assembly of the Genome of the Entomopathogenic Nematode Steinernema carpocapsae Identifies the X-Chromosome.</title>
        <authorList>
            <person name="Serra L."/>
            <person name="Macchietto M."/>
            <person name="Macias-Munoz A."/>
            <person name="McGill C.J."/>
            <person name="Rodriguez I.M."/>
            <person name="Rodriguez B."/>
            <person name="Murad R."/>
            <person name="Mortazavi A."/>
        </authorList>
    </citation>
    <scope>NUCLEOTIDE SEQUENCE [LARGE SCALE GENOMIC DNA]</scope>
    <source>
        <strain evidence="2 3">ALL</strain>
    </source>
</reference>
<dbReference type="Proteomes" id="UP000298663">
    <property type="component" value="Unassembled WGS sequence"/>
</dbReference>
<name>A0A4U5M989_STECR</name>
<keyword evidence="3" id="KW-1185">Reference proteome</keyword>
<reference evidence="2 3" key="1">
    <citation type="journal article" date="2015" name="Genome Biol.">
        <title>Comparative genomics of Steinernema reveals deeply conserved gene regulatory networks.</title>
        <authorList>
            <person name="Dillman A.R."/>
            <person name="Macchietto M."/>
            <person name="Porter C.F."/>
            <person name="Rogers A."/>
            <person name="Williams B."/>
            <person name="Antoshechkin I."/>
            <person name="Lee M.M."/>
            <person name="Goodwin Z."/>
            <person name="Lu X."/>
            <person name="Lewis E.E."/>
            <person name="Goodrich-Blair H."/>
            <person name="Stock S.P."/>
            <person name="Adams B.J."/>
            <person name="Sternberg P.W."/>
            <person name="Mortazavi A."/>
        </authorList>
    </citation>
    <scope>NUCLEOTIDE SEQUENCE [LARGE SCALE GENOMIC DNA]</scope>
    <source>
        <strain evidence="2 3">ALL</strain>
    </source>
</reference>
<evidence type="ECO:0000313" key="3">
    <source>
        <dbReference type="Proteomes" id="UP000298663"/>
    </source>
</evidence>